<dbReference type="SUPFAM" id="SSF51556">
    <property type="entry name" value="Metallo-dependent hydrolases"/>
    <property type="match status" value="1"/>
</dbReference>
<comment type="similarity">
    <text evidence="1">Belongs to the metallo-dependent hydrolases superfamily. Adenosine and AMP deaminases family.</text>
</comment>
<dbReference type="PANTHER" id="PTHR11409">
    <property type="entry name" value="ADENOSINE DEAMINASE"/>
    <property type="match status" value="1"/>
</dbReference>
<organism evidence="4 5">
    <name type="scientific">Serratia marcescens</name>
    <dbReference type="NCBI Taxonomy" id="615"/>
    <lineage>
        <taxon>Bacteria</taxon>
        <taxon>Pseudomonadati</taxon>
        <taxon>Pseudomonadota</taxon>
        <taxon>Gammaproteobacteria</taxon>
        <taxon>Enterobacterales</taxon>
        <taxon>Yersiniaceae</taxon>
        <taxon>Serratia</taxon>
    </lineage>
</organism>
<comment type="caution">
    <text evidence="4">The sequence shown here is derived from an EMBL/GenBank/DDBJ whole genome shotgun (WGS) entry which is preliminary data.</text>
</comment>
<dbReference type="RefSeq" id="WP_052133489.1">
    <property type="nucleotide sequence ID" value="NZ_CP026050.1"/>
</dbReference>
<proteinExistence type="inferred from homology"/>
<dbReference type="InterPro" id="IPR006330">
    <property type="entry name" value="Ado/ade_deaminase"/>
</dbReference>
<dbReference type="Proteomes" id="UP001234811">
    <property type="component" value="Unassembled WGS sequence"/>
</dbReference>
<dbReference type="AlphaFoldDB" id="A0ABD5BT74"/>
<dbReference type="InterPro" id="IPR032466">
    <property type="entry name" value="Metal_Hydrolase"/>
</dbReference>
<evidence type="ECO:0000313" key="4">
    <source>
        <dbReference type="EMBL" id="MDQ9559800.1"/>
    </source>
</evidence>
<reference evidence="4 5" key="1">
    <citation type="submission" date="2023-07" db="EMBL/GenBank/DDBJ databases">
        <title>Pathogens genome sequencing project 196.</title>
        <authorList>
            <person name="Cao X."/>
        </authorList>
    </citation>
    <scope>NUCLEOTIDE SEQUENCE [LARGE SCALE GENOMIC DNA]</scope>
    <source>
        <strain evidence="4 5">SM41</strain>
    </source>
</reference>
<evidence type="ECO:0000256" key="2">
    <source>
        <dbReference type="ARBA" id="ARBA00022833"/>
    </source>
</evidence>
<gene>
    <name evidence="4" type="ORF">RF091_30355</name>
</gene>
<evidence type="ECO:0000313" key="5">
    <source>
        <dbReference type="Proteomes" id="UP001234811"/>
    </source>
</evidence>
<evidence type="ECO:0000256" key="1">
    <source>
        <dbReference type="ARBA" id="ARBA00006676"/>
    </source>
</evidence>
<evidence type="ECO:0008006" key="6">
    <source>
        <dbReference type="Google" id="ProtNLM"/>
    </source>
</evidence>
<protein>
    <recommendedName>
        <fullName evidence="6">Adenosine deaminase</fullName>
    </recommendedName>
</protein>
<dbReference type="Gene3D" id="3.20.20.140">
    <property type="entry name" value="Metal-dependent hydrolases"/>
    <property type="match status" value="2"/>
</dbReference>
<evidence type="ECO:0000256" key="3">
    <source>
        <dbReference type="ARBA" id="ARBA00023080"/>
    </source>
</evidence>
<dbReference type="PANTHER" id="PTHR11409:SF42">
    <property type="entry name" value="ADENOSINE DEAMINASE-LIKE PROTEIN"/>
    <property type="match status" value="1"/>
</dbReference>
<keyword evidence="2" id="KW-0862">Zinc</keyword>
<dbReference type="GO" id="GO:0009117">
    <property type="term" value="P:nucleotide metabolic process"/>
    <property type="evidence" value="ECO:0007669"/>
    <property type="project" value="UniProtKB-KW"/>
</dbReference>
<name>A0ABD5BT74_SERMA</name>
<keyword evidence="3" id="KW-0546">Nucleotide metabolism</keyword>
<sequence length="876" mass="98763">MIGEAAEDRFQIRALVALAKAIFSNLDLVAHLEKRATNGAADEYLMKLCVTAEDCAEIARTYVTGRFLRFRKLHPSLTDEALEHRVAWAVAGPDRERAERARCDLDDPARCLVPLLTRLAETFLCEARDGSLRVRSRFLADWQDLILVVPPMLVCSAWMAAQPDGPGVTISERRAFERRVQRWLCDSTLPVDDDPLLDQLCKAEGLDETHMHLNGTTEAEKVWMDALRKTSKVVEAVSGIIKHEDGMHASIGNGVNRQLRQEDSILTPKRLRERVEHAVALKSFLLESCAPTGVQVTLEELSLESRYAAAVRNRLTDSSVSATTAEALQLVDIITKLADGRGCYVHGIAFLWYTLIRAQFCRLLVQQVEQTGFDQFQYITFNELREATEKGFAERFRQIERGLQQPVDFLEGRFAPKTTPDGNASRLMQILRGYLQFLDEEPEGKSSGKLARIFSDPETAHLSLPEILELVRSFEDGKMENGKEVVPRSQRRLRLGLVAHFIKRTDPLERARFRKGGGLAPVCRDSKARREADQVARALIVLMNKTTGLSEMIRGVDAASNERHAGPEVFAQVFRRMRRAGIQRFTYHAGEDFVHLASGLRAINEAVRFLDLSAGCRIGHGTAAGLMPEKWWSSVEGWVIQPCEERLDDLVFAWGTLVHKGVLLDRLPILDLEIRRLAMQIWQDPALTPEILLRAWQLRHLDPIVRIYGNYDVDRDRNFEIQMFQDSKRRDPHAHAQFLRRHGVGVSGDALLRGSESLLVTRETDVLSPDVLEILQAATLELLLERRIAIETLPSSNVRISIHQSYEDHHALGWLGFGRSFCSTSVVIGSDDPGIFATSLRTEYAHLLRALEANGAGLEATAVLERINRTSKRFRF</sequence>
<accession>A0ABD5BT74</accession>
<dbReference type="EMBL" id="JAVIPQ010000542">
    <property type="protein sequence ID" value="MDQ9559800.1"/>
    <property type="molecule type" value="Genomic_DNA"/>
</dbReference>